<evidence type="ECO:0000313" key="1">
    <source>
        <dbReference type="EMBL" id="KUK81539.1"/>
    </source>
</evidence>
<comment type="caution">
    <text evidence="1">The sequence shown here is derived from an EMBL/GenBank/DDBJ whole genome shotgun (WGS) entry which is preliminary data.</text>
</comment>
<organism evidence="1 2">
    <name type="scientific">Mesotoga prima</name>
    <dbReference type="NCBI Taxonomy" id="1184387"/>
    <lineage>
        <taxon>Bacteria</taxon>
        <taxon>Thermotogati</taxon>
        <taxon>Thermotogota</taxon>
        <taxon>Thermotogae</taxon>
        <taxon>Kosmotogales</taxon>
        <taxon>Kosmotogaceae</taxon>
        <taxon>Mesotoga</taxon>
    </lineage>
</organism>
<evidence type="ECO:0008006" key="3">
    <source>
        <dbReference type="Google" id="ProtNLM"/>
    </source>
</evidence>
<dbReference type="Proteomes" id="UP000054092">
    <property type="component" value="Unassembled WGS sequence"/>
</dbReference>
<gene>
    <name evidence="1" type="ORF">XD94_0427</name>
</gene>
<dbReference type="AlphaFoldDB" id="A0A101HRL0"/>
<name>A0A101HRL0_9BACT</name>
<evidence type="ECO:0000313" key="2">
    <source>
        <dbReference type="Proteomes" id="UP000054092"/>
    </source>
</evidence>
<accession>A0A101HRL0</accession>
<reference evidence="2" key="1">
    <citation type="journal article" date="2015" name="MBio">
        <title>Genome-Resolved Metagenomic Analysis Reveals Roles for Candidate Phyla and Other Microbial Community Members in Biogeochemical Transformations in Oil Reservoirs.</title>
        <authorList>
            <person name="Hu P."/>
            <person name="Tom L."/>
            <person name="Singh A."/>
            <person name="Thomas B.C."/>
            <person name="Baker B.J."/>
            <person name="Piceno Y.M."/>
            <person name="Andersen G.L."/>
            <person name="Banfield J.F."/>
        </authorList>
    </citation>
    <scope>NUCLEOTIDE SEQUENCE [LARGE SCALE GENOMIC DNA]</scope>
</reference>
<dbReference type="PATRIC" id="fig|1184387.3.peg.756"/>
<protein>
    <recommendedName>
        <fullName evidence="3">Beta-lactamase</fullName>
    </recommendedName>
</protein>
<sequence>MATIQHGGGTNGQISLLMVFPEIDFSAAILTNSNEGSKATSLFSRMVVEDLLELNPVIEPATNYLERAEKIAGLYKGEMSDLEIFIEQGKSFIKEIPRVGFPDEDSEPAPPSTPQEISISGEGFIINLSEPYLASAGEFIVNEFGRMEGQRIGLRIYNEIGS</sequence>
<proteinExistence type="predicted"/>
<dbReference type="EMBL" id="LGGP01000050">
    <property type="protein sequence ID" value="KUK81539.1"/>
    <property type="molecule type" value="Genomic_DNA"/>
</dbReference>